<evidence type="ECO:0000256" key="2">
    <source>
        <dbReference type="ARBA" id="ARBA00012438"/>
    </source>
</evidence>
<dbReference type="Gene3D" id="3.30.565.10">
    <property type="entry name" value="Histidine kinase-like ATPase, C-terminal domain"/>
    <property type="match status" value="2"/>
</dbReference>
<dbReference type="AlphaFoldDB" id="A0A0P1G0J3"/>
<sequence length="780" mass="86761">MSIQRPFKVSTHLKDVIGRDLVTNEFVAIFELVKNSVDAGATLIQLEIDPESDAIRIVDDGKGMDVDDIAEKWLFVAYSAKADGSEDDGTGDYRDKIKSVGGYAGSKGIGRFSCDTLGSSLELFSRSKKTSSTAVGLSVDWEKFELDSKDEFKNVLVDIDEHTDFPSLGAATAPNGTGTVLEISGLRHHWDEANLKKLRAYLAKLIDPFGTTDSINVVTYLIGSDEHDELNGPIGNNIADVLRGKTSRIKVTIEKGNVVTELVDRGRRIYKISEPNPYSELDRCDVSGEVFYLNRSAKATFGHRMKVTSVEFGSIFLFLNGFRIFPIGEERDDTFGLNRRKQQGTSRYLGTRDVLGRVDVGAPPKMFREASSRDAGLIEDANSRALFDAILEKMIKRLERYVVGVNWKDKADQGRDTPEGLEGDPAKARILQIVGGLARTKELEILDFDQDILDLADAKEAATEKALSDLISIAERDGDTNLLKRIEQTRARIAELEKAEAEARKEANRVAEERAQSDARIVQLEKQSRYLAASQNLDAERIQLLLHQVNIYSGHVASSTTRGLSGAQDAMKMLADADEMEPDDFEDLAGALRKILRTLMDDFSYIRLENNRLQTISRFAPNIKVDLETSHIQGDIIEYLNEYFAVMLADTGRAPRVHFESKVDALECEFSPFDLAVVVDNLVDNARKAKAQDIWFIAQPSQSKGKLELRVSDDGQGFDLDRIDRDRVFEKHYTGTHNGTGLGLFHVAQVLEEMGGGIRFDPKSDTVRADFIITIPEKAK</sequence>
<evidence type="ECO:0000256" key="5">
    <source>
        <dbReference type="ARBA" id="ARBA00022777"/>
    </source>
</evidence>
<evidence type="ECO:0000256" key="6">
    <source>
        <dbReference type="ARBA" id="ARBA00022840"/>
    </source>
</evidence>
<evidence type="ECO:0000256" key="1">
    <source>
        <dbReference type="ARBA" id="ARBA00000085"/>
    </source>
</evidence>
<keyword evidence="6" id="KW-0067">ATP-binding</keyword>
<evidence type="ECO:0000259" key="8">
    <source>
        <dbReference type="PROSITE" id="PS50109"/>
    </source>
</evidence>
<dbReference type="SMART" id="SM00387">
    <property type="entry name" value="HATPase_c"/>
    <property type="match status" value="1"/>
</dbReference>
<dbReference type="PANTHER" id="PTHR44936:SF10">
    <property type="entry name" value="SENSOR PROTEIN RSTB"/>
    <property type="match status" value="1"/>
</dbReference>
<dbReference type="Proteomes" id="UP000051587">
    <property type="component" value="Unassembled WGS sequence"/>
</dbReference>
<dbReference type="GO" id="GO:0005886">
    <property type="term" value="C:plasma membrane"/>
    <property type="evidence" value="ECO:0007669"/>
    <property type="project" value="TreeGrafter"/>
</dbReference>
<evidence type="ECO:0000256" key="4">
    <source>
        <dbReference type="ARBA" id="ARBA00022741"/>
    </source>
</evidence>
<evidence type="ECO:0000256" key="3">
    <source>
        <dbReference type="ARBA" id="ARBA00022679"/>
    </source>
</evidence>
<dbReference type="InterPro" id="IPR004358">
    <property type="entry name" value="Sig_transdc_His_kin-like_C"/>
</dbReference>
<dbReference type="InterPro" id="IPR050980">
    <property type="entry name" value="2C_sensor_his_kinase"/>
</dbReference>
<evidence type="ECO:0000313" key="10">
    <source>
        <dbReference type="Proteomes" id="UP000051587"/>
    </source>
</evidence>
<dbReference type="GO" id="GO:0000155">
    <property type="term" value="F:phosphorelay sensor kinase activity"/>
    <property type="evidence" value="ECO:0007669"/>
    <property type="project" value="TreeGrafter"/>
</dbReference>
<keyword evidence="10" id="KW-1185">Reference proteome</keyword>
<dbReference type="EMBL" id="CYSA01000025">
    <property type="protein sequence ID" value="CUH66790.1"/>
    <property type="molecule type" value="Genomic_DNA"/>
</dbReference>
<name>A0A0P1G0J3_THAGE</name>
<keyword evidence="4" id="KW-0547">Nucleotide-binding</keyword>
<keyword evidence="3" id="KW-0808">Transferase</keyword>
<dbReference type="PANTHER" id="PTHR44936">
    <property type="entry name" value="SENSOR PROTEIN CREC"/>
    <property type="match status" value="1"/>
</dbReference>
<comment type="catalytic activity">
    <reaction evidence="1">
        <text>ATP + protein L-histidine = ADP + protein N-phospho-L-histidine.</text>
        <dbReference type="EC" id="2.7.13.3"/>
    </reaction>
</comment>
<feature type="coiled-coil region" evidence="7">
    <location>
        <begin position="479"/>
        <end position="527"/>
    </location>
</feature>
<dbReference type="InterPro" id="IPR005467">
    <property type="entry name" value="His_kinase_dom"/>
</dbReference>
<dbReference type="GO" id="GO:0005524">
    <property type="term" value="F:ATP binding"/>
    <property type="evidence" value="ECO:0007669"/>
    <property type="project" value="UniProtKB-KW"/>
</dbReference>
<dbReference type="PRINTS" id="PR00344">
    <property type="entry name" value="BCTRLSENSOR"/>
</dbReference>
<gene>
    <name evidence="9" type="ORF">TG4357_02639</name>
</gene>
<keyword evidence="5 9" id="KW-0418">Kinase</keyword>
<keyword evidence="7" id="KW-0175">Coiled coil</keyword>
<reference evidence="9 10" key="1">
    <citation type="submission" date="2015-09" db="EMBL/GenBank/DDBJ databases">
        <authorList>
            <consortium name="Swine Surveillance"/>
        </authorList>
    </citation>
    <scope>NUCLEOTIDE SEQUENCE [LARGE SCALE GENOMIC DNA]</scope>
    <source>
        <strain evidence="9 10">CECT 4357</strain>
    </source>
</reference>
<dbReference type="InterPro" id="IPR036890">
    <property type="entry name" value="HATPase_C_sf"/>
</dbReference>
<protein>
    <recommendedName>
        <fullName evidence="2">histidine kinase</fullName>
        <ecNumber evidence="2">2.7.13.3</ecNumber>
    </recommendedName>
</protein>
<organism evidence="9 10">
    <name type="scientific">Thalassovita gelatinovora</name>
    <name type="common">Thalassobius gelatinovorus</name>
    <dbReference type="NCBI Taxonomy" id="53501"/>
    <lineage>
        <taxon>Bacteria</taxon>
        <taxon>Pseudomonadati</taxon>
        <taxon>Pseudomonadota</taxon>
        <taxon>Alphaproteobacteria</taxon>
        <taxon>Rhodobacterales</taxon>
        <taxon>Roseobacteraceae</taxon>
        <taxon>Thalassovita</taxon>
    </lineage>
</organism>
<dbReference type="CDD" id="cd00075">
    <property type="entry name" value="HATPase"/>
    <property type="match status" value="1"/>
</dbReference>
<proteinExistence type="predicted"/>
<dbReference type="SUPFAM" id="SSF55874">
    <property type="entry name" value="ATPase domain of HSP90 chaperone/DNA topoisomerase II/histidine kinase"/>
    <property type="match status" value="2"/>
</dbReference>
<dbReference type="InterPro" id="IPR003594">
    <property type="entry name" value="HATPase_dom"/>
</dbReference>
<dbReference type="STRING" id="53501.SAMN04488043_105176"/>
<dbReference type="Pfam" id="PF13589">
    <property type="entry name" value="HATPase_c_3"/>
    <property type="match status" value="1"/>
</dbReference>
<feature type="domain" description="Histidine kinase" evidence="8">
    <location>
        <begin position="555"/>
        <end position="779"/>
    </location>
</feature>
<dbReference type="OrthoDB" id="9816482at2"/>
<evidence type="ECO:0000256" key="7">
    <source>
        <dbReference type="SAM" id="Coils"/>
    </source>
</evidence>
<accession>A0A0P1G0J3</accession>
<evidence type="ECO:0000313" key="9">
    <source>
        <dbReference type="EMBL" id="CUH66790.1"/>
    </source>
</evidence>
<dbReference type="PROSITE" id="PS50109">
    <property type="entry name" value="HIS_KIN"/>
    <property type="match status" value="1"/>
</dbReference>
<dbReference type="Pfam" id="PF02518">
    <property type="entry name" value="HATPase_c"/>
    <property type="match status" value="1"/>
</dbReference>
<dbReference type="EC" id="2.7.13.3" evidence="2"/>